<name>A0A8S5U178_9CAUD</name>
<protein>
    <submittedName>
        <fullName evidence="1">Uncharacterized protein</fullName>
    </submittedName>
</protein>
<accession>A0A8S5U178</accession>
<proteinExistence type="predicted"/>
<organism evidence="1">
    <name type="scientific">Myoviridae sp. ctwSu1</name>
    <dbReference type="NCBI Taxonomy" id="2825207"/>
    <lineage>
        <taxon>Viruses</taxon>
        <taxon>Duplodnaviria</taxon>
        <taxon>Heunggongvirae</taxon>
        <taxon>Uroviricota</taxon>
        <taxon>Caudoviricetes</taxon>
    </lineage>
</organism>
<dbReference type="EMBL" id="BK015981">
    <property type="protein sequence ID" value="DAF88209.1"/>
    <property type="molecule type" value="Genomic_DNA"/>
</dbReference>
<reference evidence="1" key="1">
    <citation type="journal article" date="2021" name="Proc. Natl. Acad. Sci. U.S.A.">
        <title>A Catalog of Tens of Thousands of Viruses from Human Metagenomes Reveals Hidden Associations with Chronic Diseases.</title>
        <authorList>
            <person name="Tisza M.J."/>
            <person name="Buck C.B."/>
        </authorList>
    </citation>
    <scope>NUCLEOTIDE SEQUENCE</scope>
    <source>
        <strain evidence="1">CtwSu1</strain>
    </source>
</reference>
<sequence>MWSVPVFFGCLNPTAKPPFFGKIGPLLPCQNRL</sequence>
<evidence type="ECO:0000313" key="1">
    <source>
        <dbReference type="EMBL" id="DAF88209.1"/>
    </source>
</evidence>